<reference evidence="5 6" key="1">
    <citation type="submission" date="2013-06" db="EMBL/GenBank/DDBJ databases">
        <title>Whole genome shotgun sequence of Bacillus selenatarsenatis SF-1.</title>
        <authorList>
            <person name="Kuroda M."/>
            <person name="Sei K."/>
            <person name="Yamashita M."/>
            <person name="Ike M."/>
        </authorList>
    </citation>
    <scope>NUCLEOTIDE SEQUENCE [LARGE SCALE GENOMIC DNA]</scope>
    <source>
        <strain evidence="5 6">SF-1</strain>
    </source>
</reference>
<accession>A0A0A8WYA3</accession>
<evidence type="ECO:0000259" key="4">
    <source>
        <dbReference type="SMART" id="SM00479"/>
    </source>
</evidence>
<proteinExistence type="predicted"/>
<dbReference type="GO" id="GO:0005829">
    <property type="term" value="C:cytosol"/>
    <property type="evidence" value="ECO:0007669"/>
    <property type="project" value="TreeGrafter"/>
</dbReference>
<keyword evidence="3" id="KW-0269">Exonuclease</keyword>
<dbReference type="Gene3D" id="3.30.420.10">
    <property type="entry name" value="Ribonuclease H-like superfamily/Ribonuclease H"/>
    <property type="match status" value="1"/>
</dbReference>
<dbReference type="CDD" id="cd06127">
    <property type="entry name" value="DEDDh"/>
    <property type="match status" value="1"/>
</dbReference>
<protein>
    <submittedName>
        <fullName evidence="5">DNA polymerase III epsilon subunit</fullName>
        <ecNumber evidence="5">2.7.7.7</ecNumber>
    </submittedName>
</protein>
<keyword evidence="2" id="KW-0378">Hydrolase</keyword>
<dbReference type="OrthoDB" id="9776650at2"/>
<evidence type="ECO:0000313" key="5">
    <source>
        <dbReference type="EMBL" id="GAM12653.1"/>
    </source>
</evidence>
<organism evidence="5 6">
    <name type="scientific">Mesobacillus selenatarsenatis (strain DSM 18680 / JCM 14380 / FERM P-15431 / SF-1)</name>
    <dbReference type="NCBI Taxonomy" id="1321606"/>
    <lineage>
        <taxon>Bacteria</taxon>
        <taxon>Bacillati</taxon>
        <taxon>Bacillota</taxon>
        <taxon>Bacilli</taxon>
        <taxon>Bacillales</taxon>
        <taxon>Bacillaceae</taxon>
        <taxon>Mesobacillus</taxon>
    </lineage>
</organism>
<dbReference type="STRING" id="1321606.SAMD00020551_0788"/>
<dbReference type="NCBIfam" id="TIGR00573">
    <property type="entry name" value="dnaq"/>
    <property type="match status" value="1"/>
</dbReference>
<gene>
    <name evidence="5" type="ORF">SAMD00020551_0788</name>
</gene>
<dbReference type="SUPFAM" id="SSF53098">
    <property type="entry name" value="Ribonuclease H-like"/>
    <property type="match status" value="1"/>
</dbReference>
<dbReference type="SMART" id="SM00479">
    <property type="entry name" value="EXOIII"/>
    <property type="match status" value="1"/>
</dbReference>
<dbReference type="PANTHER" id="PTHR30231:SF41">
    <property type="entry name" value="DNA POLYMERASE III SUBUNIT EPSILON"/>
    <property type="match status" value="1"/>
</dbReference>
<dbReference type="GO" id="GO:0045004">
    <property type="term" value="P:DNA replication proofreading"/>
    <property type="evidence" value="ECO:0007669"/>
    <property type="project" value="TreeGrafter"/>
</dbReference>
<keyword evidence="6" id="KW-1185">Reference proteome</keyword>
<keyword evidence="5" id="KW-0808">Transferase</keyword>
<evidence type="ECO:0000313" key="6">
    <source>
        <dbReference type="Proteomes" id="UP000031014"/>
    </source>
</evidence>
<dbReference type="InterPro" id="IPR006054">
    <property type="entry name" value="DnaQ"/>
</dbReference>
<dbReference type="Proteomes" id="UP000031014">
    <property type="component" value="Unassembled WGS sequence"/>
</dbReference>
<dbReference type="GO" id="GO:0008408">
    <property type="term" value="F:3'-5' exonuclease activity"/>
    <property type="evidence" value="ECO:0007669"/>
    <property type="project" value="TreeGrafter"/>
</dbReference>
<evidence type="ECO:0000256" key="1">
    <source>
        <dbReference type="ARBA" id="ARBA00022722"/>
    </source>
</evidence>
<evidence type="ECO:0000256" key="3">
    <source>
        <dbReference type="ARBA" id="ARBA00022839"/>
    </source>
</evidence>
<name>A0A0A8WYA3_MESS1</name>
<dbReference type="InterPro" id="IPR013520">
    <property type="entry name" value="Ribonucl_H"/>
</dbReference>
<dbReference type="InterPro" id="IPR036397">
    <property type="entry name" value="RNaseH_sf"/>
</dbReference>
<dbReference type="GO" id="GO:0003677">
    <property type="term" value="F:DNA binding"/>
    <property type="evidence" value="ECO:0007669"/>
    <property type="project" value="InterPro"/>
</dbReference>
<keyword evidence="5" id="KW-0548">Nucleotidyltransferase</keyword>
<dbReference type="AlphaFoldDB" id="A0A0A8WYA3"/>
<dbReference type="RefSeq" id="WP_041964582.1">
    <property type="nucleotide sequence ID" value="NZ_BASE01000017.1"/>
</dbReference>
<dbReference type="EMBL" id="BASE01000017">
    <property type="protein sequence ID" value="GAM12653.1"/>
    <property type="molecule type" value="Genomic_DNA"/>
</dbReference>
<dbReference type="GO" id="GO:0003887">
    <property type="term" value="F:DNA-directed DNA polymerase activity"/>
    <property type="evidence" value="ECO:0007669"/>
    <property type="project" value="UniProtKB-EC"/>
</dbReference>
<keyword evidence="1" id="KW-0540">Nuclease</keyword>
<dbReference type="EC" id="2.7.7.7" evidence="5"/>
<dbReference type="Pfam" id="PF00929">
    <property type="entry name" value="RNase_T"/>
    <property type="match status" value="1"/>
</dbReference>
<feature type="domain" description="Exonuclease" evidence="4">
    <location>
        <begin position="27"/>
        <end position="199"/>
    </location>
</feature>
<dbReference type="PANTHER" id="PTHR30231">
    <property type="entry name" value="DNA POLYMERASE III SUBUNIT EPSILON"/>
    <property type="match status" value="1"/>
</dbReference>
<sequence>MFFQRKSISCPLKYEKIPLSTKIDDLTFIVFDTETTGFQVATTDRLIEIGGVPVSGLKVMENDRFQIYVNPERQISREIIELTSITNEKVAGAPAATEAIHDFFDYVGSHEAVCLVGHYVGFDHLVLKSELKREKLALKKLFTIDTLDLIGFIAPSYDMRDLERYAMAFGTRIYNRHSAVGDALTTAYLFVELLQQFKDRGHSTWGELIKATESQMRSMQF</sequence>
<dbReference type="FunFam" id="3.30.420.10:FF:000045">
    <property type="entry name" value="3'-5' exonuclease DinG"/>
    <property type="match status" value="1"/>
</dbReference>
<comment type="caution">
    <text evidence="5">The sequence shown here is derived from an EMBL/GenBank/DDBJ whole genome shotgun (WGS) entry which is preliminary data.</text>
</comment>
<evidence type="ECO:0000256" key="2">
    <source>
        <dbReference type="ARBA" id="ARBA00022801"/>
    </source>
</evidence>
<dbReference type="InterPro" id="IPR012337">
    <property type="entry name" value="RNaseH-like_sf"/>
</dbReference>